<protein>
    <recommendedName>
        <fullName evidence="7">CBF1-interacting co-repressor CIR N-terminal domain-containing protein</fullName>
    </recommendedName>
</protein>
<dbReference type="SUPFAM" id="SSF52490">
    <property type="entry name" value="Tubulin nucleotide-binding domain-like"/>
    <property type="match status" value="1"/>
</dbReference>
<comment type="similarity">
    <text evidence="3">Belongs to the misato family.</text>
</comment>
<evidence type="ECO:0000256" key="4">
    <source>
        <dbReference type="ARBA" id="ARBA00023128"/>
    </source>
</evidence>
<evidence type="ECO:0000313" key="8">
    <source>
        <dbReference type="EMBL" id="KAG1312917.1"/>
    </source>
</evidence>
<dbReference type="InterPro" id="IPR029209">
    <property type="entry name" value="DML1/Misato_tubulin"/>
</dbReference>
<feature type="coiled-coil region" evidence="5">
    <location>
        <begin position="14"/>
        <end position="96"/>
    </location>
</feature>
<dbReference type="PANTHER" id="PTHR13391">
    <property type="entry name" value="MITOCHONDRIAL DISTRIBUTION REGULATOR MISATO"/>
    <property type="match status" value="1"/>
</dbReference>
<name>A0A9P6XFW9_RHIOR</name>
<evidence type="ECO:0000259" key="7">
    <source>
        <dbReference type="SMART" id="SM01083"/>
    </source>
</evidence>
<keyword evidence="5" id="KW-0175">Coiled coil</keyword>
<sequence length="673" mass="78345">MNILHHKSYHVYNKKNVEKVRKDEEQAAAKEKEKQKKIELAESEARLNLLRKKAGAKFLNDKPTATIEHINLFKDYESTTNEENEAEEKAKAEKLDRQLTMYLDKGATAEATPWYAKNSTSIDKYSDLYVKKSDRKKRREPIRLKDDPLEYIEDKLKKEDKSNKEKKLKKRKRSDNDNSNHSNNIAELRAKRLERERMERERAKRLYLDPTEAEDHKDEPTGYNSQYNRKETLLAKQRSLSNYVGTHIWNTQEEYFDYTGKDSEKTKEINHDVLYRAGETANGIVTYTPRTLIYDLKGNFGSLQKYNRLFQQSVDIEPNYSWDQGITRIDRPVSKNRYQQELDRMDVDYEYQMNTDAVEELESSVNNWSDFNRINFHPRSINPIVTHQAEDEVNRFDNYTIGKEAYTENEKEAGIFDNNLRLFAEECDSLQGFHILTDVDDAFGGFTEGLLHDLRDEFGKLSILTYGLSDSFAYYRNERMRQKIELNRALSITHLSELSSVYVPIYTPTEKALKTSNLQPYLHFNEYSRYHTSAIIAAAIETNSLPYRLKKNSITLADSISRLSYVRNTKLATLSVSLPFMKGNTSSLPLLSHATKIEKEDVYSQTIVTRGLQINTDIEFINPLQSTFNLETLLPLPDSYPHILTLHENKVPVMTQFESGAQNKANLEHEKIS</sequence>
<dbReference type="CDD" id="cd06060">
    <property type="entry name" value="misato"/>
    <property type="match status" value="1"/>
</dbReference>
<comment type="subcellular location">
    <subcellularLocation>
        <location evidence="2">Mitochondrion</location>
    </subcellularLocation>
</comment>
<dbReference type="GO" id="GO:0005739">
    <property type="term" value="C:mitochondrion"/>
    <property type="evidence" value="ECO:0007669"/>
    <property type="project" value="UniProtKB-SubCell"/>
</dbReference>
<proteinExistence type="inferred from homology"/>
<evidence type="ECO:0000256" key="2">
    <source>
        <dbReference type="ARBA" id="ARBA00004173"/>
    </source>
</evidence>
<dbReference type="Pfam" id="PF10644">
    <property type="entry name" value="Misat_Tub_SegII"/>
    <property type="match status" value="1"/>
</dbReference>
<gene>
    <name evidence="8" type="ORF">G6F64_002643</name>
</gene>
<keyword evidence="4" id="KW-0496">Mitochondrion</keyword>
<evidence type="ECO:0000313" key="9">
    <source>
        <dbReference type="Proteomes" id="UP000716291"/>
    </source>
</evidence>
<dbReference type="InterPro" id="IPR036525">
    <property type="entry name" value="Tubulin/FtsZ_GTPase_sf"/>
</dbReference>
<feature type="domain" description="CBF1-interacting co-repressor CIR N-terminal" evidence="7">
    <location>
        <begin position="8"/>
        <end position="44"/>
    </location>
</feature>
<evidence type="ECO:0000256" key="5">
    <source>
        <dbReference type="SAM" id="Coils"/>
    </source>
</evidence>
<organism evidence="8 9">
    <name type="scientific">Rhizopus oryzae</name>
    <name type="common">Mucormycosis agent</name>
    <name type="synonym">Rhizopus arrhizus var. delemar</name>
    <dbReference type="NCBI Taxonomy" id="64495"/>
    <lineage>
        <taxon>Eukaryota</taxon>
        <taxon>Fungi</taxon>
        <taxon>Fungi incertae sedis</taxon>
        <taxon>Mucoromycota</taxon>
        <taxon>Mucoromycotina</taxon>
        <taxon>Mucoromycetes</taxon>
        <taxon>Mucorales</taxon>
        <taxon>Mucorineae</taxon>
        <taxon>Rhizopodaceae</taxon>
        <taxon>Rhizopus</taxon>
    </lineage>
</organism>
<dbReference type="Proteomes" id="UP000716291">
    <property type="component" value="Unassembled WGS sequence"/>
</dbReference>
<dbReference type="EMBL" id="JAANQT010000236">
    <property type="protein sequence ID" value="KAG1312917.1"/>
    <property type="molecule type" value="Genomic_DNA"/>
</dbReference>
<dbReference type="Pfam" id="PF14881">
    <property type="entry name" value="Tubulin_3"/>
    <property type="match status" value="1"/>
</dbReference>
<evidence type="ECO:0000256" key="3">
    <source>
        <dbReference type="ARBA" id="ARBA00008507"/>
    </source>
</evidence>
<dbReference type="InterPro" id="IPR019605">
    <property type="entry name" value="Misato_II_tubulin-like"/>
</dbReference>
<feature type="region of interest" description="Disordered" evidence="6">
    <location>
        <begin position="161"/>
        <end position="194"/>
    </location>
</feature>
<evidence type="ECO:0000256" key="6">
    <source>
        <dbReference type="SAM" id="MobiDB-lite"/>
    </source>
</evidence>
<dbReference type="PANTHER" id="PTHR13391:SF0">
    <property type="entry name" value="PROTEIN MISATO HOMOLOG 1"/>
    <property type="match status" value="1"/>
</dbReference>
<keyword evidence="9" id="KW-1185">Reference proteome</keyword>
<dbReference type="OrthoDB" id="271881at2759"/>
<comment type="caution">
    <text evidence="8">The sequence shown here is derived from an EMBL/GenBank/DDBJ whole genome shotgun (WGS) entry which is preliminary data.</text>
</comment>
<feature type="compositionally biased region" description="Low complexity" evidence="6">
    <location>
        <begin position="177"/>
        <end position="187"/>
    </location>
</feature>
<dbReference type="GO" id="GO:0007005">
    <property type="term" value="P:mitochondrion organization"/>
    <property type="evidence" value="ECO:0007669"/>
    <property type="project" value="InterPro"/>
</dbReference>
<accession>A0A9P6XFW9</accession>
<evidence type="ECO:0000256" key="1">
    <source>
        <dbReference type="ARBA" id="ARBA00003757"/>
    </source>
</evidence>
<dbReference type="InterPro" id="IPR019339">
    <property type="entry name" value="CIR_N_dom"/>
</dbReference>
<dbReference type="InterPro" id="IPR049942">
    <property type="entry name" value="DML1/Misato"/>
</dbReference>
<dbReference type="Gene3D" id="3.40.50.1440">
    <property type="entry name" value="Tubulin/FtsZ, GTPase domain"/>
    <property type="match status" value="1"/>
</dbReference>
<dbReference type="AlphaFoldDB" id="A0A9P6XFW9"/>
<dbReference type="SMART" id="SM01083">
    <property type="entry name" value="Cir_N"/>
    <property type="match status" value="1"/>
</dbReference>
<reference evidence="8" key="1">
    <citation type="journal article" date="2020" name="Microb. Genom.">
        <title>Genetic diversity of clinical and environmental Mucorales isolates obtained from an investigation of mucormycosis cases among solid organ transplant recipients.</title>
        <authorList>
            <person name="Nguyen M.H."/>
            <person name="Kaul D."/>
            <person name="Muto C."/>
            <person name="Cheng S.J."/>
            <person name="Richter R.A."/>
            <person name="Bruno V.M."/>
            <person name="Liu G."/>
            <person name="Beyhan S."/>
            <person name="Sundermann A.J."/>
            <person name="Mounaud S."/>
            <person name="Pasculle A.W."/>
            <person name="Nierman W.C."/>
            <person name="Driscoll E."/>
            <person name="Cumbie R."/>
            <person name="Clancy C.J."/>
            <person name="Dupont C.L."/>
        </authorList>
    </citation>
    <scope>NUCLEOTIDE SEQUENCE</scope>
    <source>
        <strain evidence="8">GL11</strain>
    </source>
</reference>
<comment type="function">
    <text evidence="1">Involved in the partitioning of the mitochondrial organelle and mitochondrial DNA (mtDNA) inheritance.</text>
</comment>